<evidence type="ECO:0000256" key="2">
    <source>
        <dbReference type="ARBA" id="ARBA00022917"/>
    </source>
</evidence>
<dbReference type="GO" id="GO:0043023">
    <property type="term" value="F:ribosomal large subunit binding"/>
    <property type="evidence" value="ECO:0007669"/>
    <property type="project" value="TreeGrafter"/>
</dbReference>
<proteinExistence type="inferred from homology"/>
<accession>A0A9W7G7M8</accession>
<evidence type="ECO:0000313" key="6">
    <source>
        <dbReference type="Proteomes" id="UP001165065"/>
    </source>
</evidence>
<dbReference type="GO" id="GO:0006412">
    <property type="term" value="P:translation"/>
    <property type="evidence" value="ECO:0007669"/>
    <property type="project" value="UniProtKB-KW"/>
</dbReference>
<dbReference type="InterPro" id="IPR002661">
    <property type="entry name" value="Ribosome_recyc_fac"/>
</dbReference>
<evidence type="ECO:0000256" key="3">
    <source>
        <dbReference type="SAM" id="MobiDB-lite"/>
    </source>
</evidence>
<comment type="caution">
    <text evidence="5">The sequence shown here is derived from an EMBL/GenBank/DDBJ whole genome shotgun (WGS) entry which is preliminary data.</text>
</comment>
<dbReference type="Pfam" id="PF01765">
    <property type="entry name" value="RRF"/>
    <property type="match status" value="1"/>
</dbReference>
<dbReference type="PANTHER" id="PTHR20982">
    <property type="entry name" value="RIBOSOME RECYCLING FACTOR"/>
    <property type="match status" value="1"/>
</dbReference>
<dbReference type="InterPro" id="IPR023584">
    <property type="entry name" value="Ribosome_recyc_fac_dom"/>
</dbReference>
<dbReference type="EMBL" id="BRYA01000067">
    <property type="protein sequence ID" value="GMI36639.1"/>
    <property type="molecule type" value="Genomic_DNA"/>
</dbReference>
<evidence type="ECO:0000259" key="4">
    <source>
        <dbReference type="Pfam" id="PF01765"/>
    </source>
</evidence>
<dbReference type="PANTHER" id="PTHR20982:SF3">
    <property type="entry name" value="MITOCHONDRIAL RIBOSOME RECYCLING FACTOR PSEUDO 1"/>
    <property type="match status" value="1"/>
</dbReference>
<gene>
    <name evidence="5" type="ORF">TrCOL_g9956</name>
</gene>
<dbReference type="GO" id="GO:0005739">
    <property type="term" value="C:mitochondrion"/>
    <property type="evidence" value="ECO:0007669"/>
    <property type="project" value="TreeGrafter"/>
</dbReference>
<protein>
    <recommendedName>
        <fullName evidence="4">Ribosome recycling factor domain-containing protein</fullName>
    </recommendedName>
</protein>
<feature type="domain" description="Ribosome recycling factor" evidence="4">
    <location>
        <begin position="73"/>
        <end position="235"/>
    </location>
</feature>
<keyword evidence="6" id="KW-1185">Reference proteome</keyword>
<name>A0A9W7G7M8_9STRA</name>
<dbReference type="Proteomes" id="UP001165065">
    <property type="component" value="Unassembled WGS sequence"/>
</dbReference>
<sequence length="236" mass="24825">MSLINCARSYSNTPRNKRKKSSSSSSSSPDDEASSPPIELPTISSISSSLSTITTTFTTTIKNYQATSTLPIPLFESIPCEAYGPGTGSSPLSTAAQVLASTSDPTVVEIACYDPSTVKAVAAAVMESRDVLALVGSVNPQVDEGTGIVMVKVPKMGRERREGIAALVKDAGESATQKCRGVRRDGMEGVKKAVKGGGGVGKDEGKRREKEIDAKCKEAVKDIDDIVKQRVQEILG</sequence>
<evidence type="ECO:0000256" key="1">
    <source>
        <dbReference type="ARBA" id="ARBA00005912"/>
    </source>
</evidence>
<dbReference type="InterPro" id="IPR036191">
    <property type="entry name" value="RRF_sf"/>
</dbReference>
<organism evidence="5 6">
    <name type="scientific">Triparma columacea</name>
    <dbReference type="NCBI Taxonomy" id="722753"/>
    <lineage>
        <taxon>Eukaryota</taxon>
        <taxon>Sar</taxon>
        <taxon>Stramenopiles</taxon>
        <taxon>Ochrophyta</taxon>
        <taxon>Bolidophyceae</taxon>
        <taxon>Parmales</taxon>
        <taxon>Triparmaceae</taxon>
        <taxon>Triparma</taxon>
    </lineage>
</organism>
<dbReference type="SUPFAM" id="SSF55194">
    <property type="entry name" value="Ribosome recycling factor, RRF"/>
    <property type="match status" value="1"/>
</dbReference>
<keyword evidence="2" id="KW-0648">Protein biosynthesis</keyword>
<feature type="region of interest" description="Disordered" evidence="3">
    <location>
        <begin position="1"/>
        <end position="41"/>
    </location>
</feature>
<evidence type="ECO:0000313" key="5">
    <source>
        <dbReference type="EMBL" id="GMI36639.1"/>
    </source>
</evidence>
<dbReference type="AlphaFoldDB" id="A0A9W7G7M8"/>
<dbReference type="Gene3D" id="3.30.1360.40">
    <property type="match status" value="1"/>
</dbReference>
<dbReference type="OrthoDB" id="204630at2759"/>
<dbReference type="Gene3D" id="1.10.132.20">
    <property type="entry name" value="Ribosome-recycling factor"/>
    <property type="match status" value="1"/>
</dbReference>
<feature type="compositionally biased region" description="Low complexity" evidence="3">
    <location>
        <begin position="22"/>
        <end position="41"/>
    </location>
</feature>
<reference evidence="6" key="1">
    <citation type="journal article" date="2023" name="Commun. Biol.">
        <title>Genome analysis of Parmales, the sister group of diatoms, reveals the evolutionary specialization of diatoms from phago-mixotrophs to photoautotrophs.</title>
        <authorList>
            <person name="Ban H."/>
            <person name="Sato S."/>
            <person name="Yoshikawa S."/>
            <person name="Yamada K."/>
            <person name="Nakamura Y."/>
            <person name="Ichinomiya M."/>
            <person name="Sato N."/>
            <person name="Blanc-Mathieu R."/>
            <person name="Endo H."/>
            <person name="Kuwata A."/>
            <person name="Ogata H."/>
        </authorList>
    </citation>
    <scope>NUCLEOTIDE SEQUENCE [LARGE SCALE GENOMIC DNA]</scope>
</reference>
<comment type="similarity">
    <text evidence="1">Belongs to the RRF family.</text>
</comment>